<organism evidence="1">
    <name type="scientific">Aegilops tauschii</name>
    <name type="common">Tausch's goatgrass</name>
    <name type="synonym">Aegilops squarrosa</name>
    <dbReference type="NCBI Taxonomy" id="37682"/>
    <lineage>
        <taxon>Eukaryota</taxon>
        <taxon>Viridiplantae</taxon>
        <taxon>Streptophyta</taxon>
        <taxon>Embryophyta</taxon>
        <taxon>Tracheophyta</taxon>
        <taxon>Spermatophyta</taxon>
        <taxon>Magnoliopsida</taxon>
        <taxon>Liliopsida</taxon>
        <taxon>Poales</taxon>
        <taxon>Poaceae</taxon>
        <taxon>BOP clade</taxon>
        <taxon>Pooideae</taxon>
        <taxon>Triticodae</taxon>
        <taxon>Triticeae</taxon>
        <taxon>Triticinae</taxon>
        <taxon>Aegilops</taxon>
    </lineage>
</organism>
<sequence>MAELEHLSLRWLLRVPLLGSQWDFIAGSEEPLFVPFVEDSTVLPTTAASRCCKASGLFQNNLPPPPRFISGEALWNPWCCPSRTMVAGLWGIRMDIEKSGSSGWQVCCFGLAGMCASMVGPCGLLARMEKHRKVSPLHRLYYSHASYLAMSFCSHRCVHNNSDSAMPDTVSLNKDSFGGLFYHQFPGAKSPNGSALLQSSLEARAVT</sequence>
<reference evidence="1" key="1">
    <citation type="submission" date="2015-06" db="UniProtKB">
        <authorList>
            <consortium name="EnsemblPlants"/>
        </authorList>
    </citation>
    <scope>IDENTIFICATION</scope>
</reference>
<evidence type="ECO:0000313" key="1">
    <source>
        <dbReference type="EnsemblPlants" id="EMT28910"/>
    </source>
</evidence>
<accession>M8BV49</accession>
<dbReference type="EnsemblPlants" id="EMT28910">
    <property type="protein sequence ID" value="EMT28910"/>
    <property type="gene ID" value="F775_23939"/>
</dbReference>
<name>M8BV49_AEGTA</name>
<dbReference type="AlphaFoldDB" id="M8BV49"/>
<proteinExistence type="predicted"/>
<protein>
    <submittedName>
        <fullName evidence="1">Uncharacterized protein</fullName>
    </submittedName>
</protein>